<dbReference type="Proteomes" id="UP001164929">
    <property type="component" value="Chromosome 18"/>
</dbReference>
<evidence type="ECO:0000313" key="2">
    <source>
        <dbReference type="Proteomes" id="UP001164929"/>
    </source>
</evidence>
<name>A0AAD6LBE0_9ROSI</name>
<organism evidence="1 2">
    <name type="scientific">Populus alba x Populus x berolinensis</name>
    <dbReference type="NCBI Taxonomy" id="444605"/>
    <lineage>
        <taxon>Eukaryota</taxon>
        <taxon>Viridiplantae</taxon>
        <taxon>Streptophyta</taxon>
        <taxon>Embryophyta</taxon>
        <taxon>Tracheophyta</taxon>
        <taxon>Spermatophyta</taxon>
        <taxon>Magnoliopsida</taxon>
        <taxon>eudicotyledons</taxon>
        <taxon>Gunneridae</taxon>
        <taxon>Pentapetalae</taxon>
        <taxon>rosids</taxon>
        <taxon>fabids</taxon>
        <taxon>Malpighiales</taxon>
        <taxon>Salicaceae</taxon>
        <taxon>Saliceae</taxon>
        <taxon>Populus</taxon>
    </lineage>
</organism>
<proteinExistence type="predicted"/>
<accession>A0AAD6LBE0</accession>
<sequence>MLKVEMQEQIPCFQQNLESWALSRSYLASTTKYKGVGFIILGRMHAWQ</sequence>
<comment type="caution">
    <text evidence="1">The sequence shown here is derived from an EMBL/GenBank/DDBJ whole genome shotgun (WGS) entry which is preliminary data.</text>
</comment>
<gene>
    <name evidence="1" type="ORF">NC653_039501</name>
</gene>
<keyword evidence="2" id="KW-1185">Reference proteome</keyword>
<evidence type="ECO:0000313" key="1">
    <source>
        <dbReference type="EMBL" id="KAJ6957560.1"/>
    </source>
</evidence>
<reference evidence="1 2" key="1">
    <citation type="journal article" date="2023" name="Mol. Ecol. Resour.">
        <title>Chromosome-level genome assembly of a triploid poplar Populus alba 'Berolinensis'.</title>
        <authorList>
            <person name="Chen S."/>
            <person name="Yu Y."/>
            <person name="Wang X."/>
            <person name="Wang S."/>
            <person name="Zhang T."/>
            <person name="Zhou Y."/>
            <person name="He R."/>
            <person name="Meng N."/>
            <person name="Wang Y."/>
            <person name="Liu W."/>
            <person name="Liu Z."/>
            <person name="Liu J."/>
            <person name="Guo Q."/>
            <person name="Huang H."/>
            <person name="Sederoff R.R."/>
            <person name="Wang G."/>
            <person name="Qu G."/>
            <person name="Chen S."/>
        </authorList>
    </citation>
    <scope>NUCLEOTIDE SEQUENCE [LARGE SCALE GENOMIC DNA]</scope>
    <source>
        <strain evidence="1">SC-2020</strain>
    </source>
</reference>
<dbReference type="EMBL" id="JAQIZT010000018">
    <property type="protein sequence ID" value="KAJ6957560.1"/>
    <property type="molecule type" value="Genomic_DNA"/>
</dbReference>
<protein>
    <submittedName>
        <fullName evidence="1">Uncharacterized protein</fullName>
    </submittedName>
</protein>
<dbReference type="AlphaFoldDB" id="A0AAD6LBE0"/>